<evidence type="ECO:0000313" key="1">
    <source>
        <dbReference type="EMBL" id="OGF77376.1"/>
    </source>
</evidence>
<reference evidence="1 2" key="1">
    <citation type="journal article" date="2016" name="Nat. Commun.">
        <title>Thousands of microbial genomes shed light on interconnected biogeochemical processes in an aquifer system.</title>
        <authorList>
            <person name="Anantharaman K."/>
            <person name="Brown C.T."/>
            <person name="Hug L.A."/>
            <person name="Sharon I."/>
            <person name="Castelle C.J."/>
            <person name="Probst A.J."/>
            <person name="Thomas B.C."/>
            <person name="Singh A."/>
            <person name="Wilkins M.J."/>
            <person name="Karaoz U."/>
            <person name="Brodie E.L."/>
            <person name="Williams K.H."/>
            <person name="Hubbard S.S."/>
            <person name="Banfield J.F."/>
        </authorList>
    </citation>
    <scope>NUCLEOTIDE SEQUENCE [LARGE SCALE GENOMIC DNA]</scope>
</reference>
<dbReference type="AlphaFoldDB" id="A0A1F5WP00"/>
<accession>A0A1F5WP00</accession>
<name>A0A1F5WP00_9BACT</name>
<dbReference type="EMBL" id="MFHT01000020">
    <property type="protein sequence ID" value="OGF77376.1"/>
    <property type="molecule type" value="Genomic_DNA"/>
</dbReference>
<organism evidence="1 2">
    <name type="scientific">Candidatus Giovannonibacteria bacterium RIFCSPHIGHO2_12_FULL_43_15</name>
    <dbReference type="NCBI Taxonomy" id="1798341"/>
    <lineage>
        <taxon>Bacteria</taxon>
        <taxon>Candidatus Giovannoniibacteriota</taxon>
    </lineage>
</organism>
<gene>
    <name evidence="1" type="ORF">A3F23_00310</name>
</gene>
<dbReference type="Proteomes" id="UP000177723">
    <property type="component" value="Unassembled WGS sequence"/>
</dbReference>
<sequence>MEAKARVFCPTLEEVRAIDARALSDVQPHTADLIYIHGHVICNQYVVHKMGAELAARYPDAWLGIVGIDVDDPELPGYTRELENMIKLGVDKNRIVGLVAKTKIPPSTDWESYAIVQNAKKLEYENVVIVSAAFHQVRALLSDVSAVLKTASKLRIFSAVARTDSWTERRRNLQNTPPASWLEELNSTEWEKLKRYYEKGDHCSFAEVLEYLNLRDRHS</sequence>
<proteinExistence type="predicted"/>
<comment type="caution">
    <text evidence="1">The sequence shown here is derived from an EMBL/GenBank/DDBJ whole genome shotgun (WGS) entry which is preliminary data.</text>
</comment>
<protein>
    <recommendedName>
        <fullName evidence="3">DUF218 domain-containing protein</fullName>
    </recommendedName>
</protein>
<evidence type="ECO:0000313" key="2">
    <source>
        <dbReference type="Proteomes" id="UP000177723"/>
    </source>
</evidence>
<evidence type="ECO:0008006" key="3">
    <source>
        <dbReference type="Google" id="ProtNLM"/>
    </source>
</evidence>